<keyword evidence="15" id="KW-0511">Multifunctional enzyme</keyword>
<dbReference type="AlphaFoldDB" id="A0A6J6ZTC4"/>
<dbReference type="Gene3D" id="2.40.30.30">
    <property type="entry name" value="Riboflavin kinase-like"/>
    <property type="match status" value="1"/>
</dbReference>
<dbReference type="SMART" id="SM00904">
    <property type="entry name" value="Flavokinase"/>
    <property type="match status" value="1"/>
</dbReference>
<dbReference type="SUPFAM" id="SSF82114">
    <property type="entry name" value="Riboflavin kinase-like"/>
    <property type="match status" value="1"/>
</dbReference>
<feature type="domain" description="Riboflavin kinase" evidence="16">
    <location>
        <begin position="165"/>
        <end position="291"/>
    </location>
</feature>
<evidence type="ECO:0000256" key="13">
    <source>
        <dbReference type="ARBA" id="ARBA00022827"/>
    </source>
</evidence>
<evidence type="ECO:0000256" key="14">
    <source>
        <dbReference type="ARBA" id="ARBA00022840"/>
    </source>
</evidence>
<dbReference type="GO" id="GO:0003919">
    <property type="term" value="F:FMN adenylyltransferase activity"/>
    <property type="evidence" value="ECO:0007669"/>
    <property type="project" value="UniProtKB-EC"/>
</dbReference>
<evidence type="ECO:0000313" key="19">
    <source>
        <dbReference type="EMBL" id="CAB4823716.1"/>
    </source>
</evidence>
<evidence type="ECO:0000313" key="20">
    <source>
        <dbReference type="EMBL" id="CAB4967995.1"/>
    </source>
</evidence>
<protein>
    <recommendedName>
        <fullName evidence="6">Bifunctional riboflavin kinase/FMN adenylyltransferase</fullName>
        <ecNumber evidence="4">2.7.1.26</ecNumber>
        <ecNumber evidence="5">2.7.7.2</ecNumber>
    </recommendedName>
</protein>
<dbReference type="InterPro" id="IPR023465">
    <property type="entry name" value="Riboflavin_kinase_dom_sf"/>
</dbReference>
<evidence type="ECO:0000256" key="1">
    <source>
        <dbReference type="ARBA" id="ARBA00004726"/>
    </source>
</evidence>
<keyword evidence="10" id="KW-0548">Nucleotidyltransferase</keyword>
<evidence type="ECO:0000256" key="12">
    <source>
        <dbReference type="ARBA" id="ARBA00022777"/>
    </source>
</evidence>
<keyword evidence="14" id="KW-0067">ATP-binding</keyword>
<dbReference type="GO" id="GO:0006747">
    <property type="term" value="P:FAD biosynthetic process"/>
    <property type="evidence" value="ECO:0007669"/>
    <property type="project" value="UniProtKB-UniPathway"/>
</dbReference>
<organism evidence="19">
    <name type="scientific">freshwater metagenome</name>
    <dbReference type="NCBI Taxonomy" id="449393"/>
    <lineage>
        <taxon>unclassified sequences</taxon>
        <taxon>metagenomes</taxon>
        <taxon>ecological metagenomes</taxon>
    </lineage>
</organism>
<evidence type="ECO:0000256" key="4">
    <source>
        <dbReference type="ARBA" id="ARBA00012105"/>
    </source>
</evidence>
<dbReference type="PIRSF" id="PIRSF004491">
    <property type="entry name" value="FAD_Synth"/>
    <property type="match status" value="1"/>
</dbReference>
<dbReference type="Pfam" id="PF01687">
    <property type="entry name" value="Flavokinase"/>
    <property type="match status" value="1"/>
</dbReference>
<dbReference type="EMBL" id="CAFBNU010000019">
    <property type="protein sequence ID" value="CAB4967995.1"/>
    <property type="molecule type" value="Genomic_DNA"/>
</dbReference>
<dbReference type="Pfam" id="PF06574">
    <property type="entry name" value="FAD_syn"/>
    <property type="match status" value="1"/>
</dbReference>
<dbReference type="FunFam" id="2.40.30.30:FF:000003">
    <property type="entry name" value="Riboflavin biosynthesis protein"/>
    <property type="match status" value="1"/>
</dbReference>
<dbReference type="NCBIfam" id="NF004160">
    <property type="entry name" value="PRK05627.1-3"/>
    <property type="match status" value="1"/>
</dbReference>
<comment type="pathway">
    <text evidence="2">Cofactor biosynthesis; FMN biosynthesis; FMN from riboflavin (ATP route): step 1/1.</text>
</comment>
<evidence type="ECO:0000256" key="7">
    <source>
        <dbReference type="ARBA" id="ARBA00022630"/>
    </source>
</evidence>
<proteinExistence type="inferred from homology"/>
<evidence type="ECO:0000313" key="17">
    <source>
        <dbReference type="EMBL" id="CAB4676407.1"/>
    </source>
</evidence>
<dbReference type="SUPFAM" id="SSF52374">
    <property type="entry name" value="Nucleotidylyl transferase"/>
    <property type="match status" value="1"/>
</dbReference>
<dbReference type="FunFam" id="3.40.50.620:FF:000021">
    <property type="entry name" value="Riboflavin biosynthesis protein"/>
    <property type="match status" value="1"/>
</dbReference>
<dbReference type="EMBL" id="CAEZYD010000021">
    <property type="protein sequence ID" value="CAB4717457.1"/>
    <property type="molecule type" value="Genomic_DNA"/>
</dbReference>
<keyword evidence="8" id="KW-0288">FMN</keyword>
<dbReference type="InterPro" id="IPR014729">
    <property type="entry name" value="Rossmann-like_a/b/a_fold"/>
</dbReference>
<dbReference type="CDD" id="cd02064">
    <property type="entry name" value="FAD_synthetase_N"/>
    <property type="match status" value="1"/>
</dbReference>
<keyword evidence="7" id="KW-0285">Flavoprotein</keyword>
<dbReference type="InterPro" id="IPR015864">
    <property type="entry name" value="FAD_synthase"/>
</dbReference>
<dbReference type="GO" id="GO:0009231">
    <property type="term" value="P:riboflavin biosynthetic process"/>
    <property type="evidence" value="ECO:0007669"/>
    <property type="project" value="InterPro"/>
</dbReference>
<reference evidence="19" key="1">
    <citation type="submission" date="2020-05" db="EMBL/GenBank/DDBJ databases">
        <authorList>
            <person name="Chiriac C."/>
            <person name="Salcher M."/>
            <person name="Ghai R."/>
            <person name="Kavagutti S V."/>
        </authorList>
    </citation>
    <scope>NUCLEOTIDE SEQUENCE</scope>
</reference>
<keyword evidence="11" id="KW-0547">Nucleotide-binding</keyword>
<evidence type="ECO:0000256" key="8">
    <source>
        <dbReference type="ARBA" id="ARBA00022643"/>
    </source>
</evidence>
<dbReference type="UniPathway" id="UPA00276">
    <property type="reaction ID" value="UER00406"/>
</dbReference>
<keyword evidence="12" id="KW-0418">Kinase</keyword>
<evidence type="ECO:0000256" key="3">
    <source>
        <dbReference type="ARBA" id="ARBA00010214"/>
    </source>
</evidence>
<dbReference type="NCBIfam" id="TIGR00125">
    <property type="entry name" value="cyt_tran_rel"/>
    <property type="match status" value="1"/>
</dbReference>
<dbReference type="EC" id="2.7.1.26" evidence="4"/>
<sequence length="296" mass="32548">MAQPGNCVLIGIFDGVHAGHQELLKKAKVQGRVIALTFYPHPTSIFAPERTPMQLLPLEDRITQLKAHGADEVVVIDFTKEFAALTPEEFIDQILVKQLAATHVVVGENFTFGHKAEGTSLTLQKSKKGFDTTVVKLSENRGNPVSSSRIRGLIFDGDVDRASELLTRSYYLVGPVVHGEKRGREIGYPTANIGLDSLACIPADGVYAGWLTVESVRWAAAISIGTNPTFPGIRGRQVEAYAIDQKDLDLYDHLATIEFTHRLRDTLKFESLDSLLIQMKADCDTAAELTGFTRLK</sequence>
<accession>A0A6J6ZTC4</accession>
<evidence type="ECO:0000256" key="15">
    <source>
        <dbReference type="ARBA" id="ARBA00023268"/>
    </source>
</evidence>
<dbReference type="InterPro" id="IPR004821">
    <property type="entry name" value="Cyt_trans-like"/>
</dbReference>
<dbReference type="GO" id="GO:0005524">
    <property type="term" value="F:ATP binding"/>
    <property type="evidence" value="ECO:0007669"/>
    <property type="project" value="UniProtKB-KW"/>
</dbReference>
<dbReference type="InterPro" id="IPR015865">
    <property type="entry name" value="Riboflavin_kinase_bac/euk"/>
</dbReference>
<comment type="similarity">
    <text evidence="3">Belongs to the RibF family.</text>
</comment>
<dbReference type="EMBL" id="CAFAAZ010000008">
    <property type="protein sequence ID" value="CAB4823716.1"/>
    <property type="molecule type" value="Genomic_DNA"/>
</dbReference>
<dbReference type="InterPro" id="IPR002606">
    <property type="entry name" value="Riboflavin_kinase_bac"/>
</dbReference>
<keyword evidence="13" id="KW-0274">FAD</keyword>
<evidence type="ECO:0000256" key="10">
    <source>
        <dbReference type="ARBA" id="ARBA00022695"/>
    </source>
</evidence>
<keyword evidence="9" id="KW-0808">Transferase</keyword>
<dbReference type="Gene3D" id="3.40.50.620">
    <property type="entry name" value="HUPs"/>
    <property type="match status" value="1"/>
</dbReference>
<dbReference type="GO" id="GO:0009398">
    <property type="term" value="P:FMN biosynthetic process"/>
    <property type="evidence" value="ECO:0007669"/>
    <property type="project" value="UniProtKB-UniPathway"/>
</dbReference>
<evidence type="ECO:0000256" key="9">
    <source>
        <dbReference type="ARBA" id="ARBA00022679"/>
    </source>
</evidence>
<dbReference type="PANTHER" id="PTHR22749">
    <property type="entry name" value="RIBOFLAVIN KINASE/FMN ADENYLYLTRANSFERASE"/>
    <property type="match status" value="1"/>
</dbReference>
<dbReference type="InterPro" id="IPR023468">
    <property type="entry name" value="Riboflavin_kinase"/>
</dbReference>
<comment type="pathway">
    <text evidence="1">Cofactor biosynthesis; FAD biosynthesis; FAD from FMN: step 1/1.</text>
</comment>
<evidence type="ECO:0000256" key="11">
    <source>
        <dbReference type="ARBA" id="ARBA00022741"/>
    </source>
</evidence>
<evidence type="ECO:0000256" key="2">
    <source>
        <dbReference type="ARBA" id="ARBA00005201"/>
    </source>
</evidence>
<gene>
    <name evidence="17" type="ORF">UFOPK2343_00752</name>
    <name evidence="18" type="ORF">UFOPK2652_01192</name>
    <name evidence="19" type="ORF">UFOPK3128_00983</name>
    <name evidence="20" type="ORF">UFOPK3880_01272</name>
</gene>
<dbReference type="PANTHER" id="PTHR22749:SF6">
    <property type="entry name" value="RIBOFLAVIN KINASE"/>
    <property type="match status" value="1"/>
</dbReference>
<dbReference type="NCBIfam" id="TIGR00083">
    <property type="entry name" value="ribF"/>
    <property type="match status" value="1"/>
</dbReference>
<evidence type="ECO:0000256" key="5">
    <source>
        <dbReference type="ARBA" id="ARBA00012393"/>
    </source>
</evidence>
<name>A0A6J6ZTC4_9ZZZZ</name>
<dbReference type="UniPathway" id="UPA00277">
    <property type="reaction ID" value="UER00407"/>
</dbReference>
<dbReference type="EMBL" id="CAEZXD010000016">
    <property type="protein sequence ID" value="CAB4676407.1"/>
    <property type="molecule type" value="Genomic_DNA"/>
</dbReference>
<evidence type="ECO:0000259" key="16">
    <source>
        <dbReference type="SMART" id="SM00904"/>
    </source>
</evidence>
<dbReference type="EC" id="2.7.7.2" evidence="5"/>
<evidence type="ECO:0000256" key="6">
    <source>
        <dbReference type="ARBA" id="ARBA00018483"/>
    </source>
</evidence>
<dbReference type="GO" id="GO:0008531">
    <property type="term" value="F:riboflavin kinase activity"/>
    <property type="evidence" value="ECO:0007669"/>
    <property type="project" value="UniProtKB-EC"/>
</dbReference>
<evidence type="ECO:0000313" key="18">
    <source>
        <dbReference type="EMBL" id="CAB4717457.1"/>
    </source>
</evidence>